<accession>A0A345L1S4</accession>
<dbReference type="NCBIfam" id="TIGR02605">
    <property type="entry name" value="CxxC_CxxC_SSSS"/>
    <property type="match status" value="1"/>
</dbReference>
<gene>
    <name evidence="2" type="primary">83</name>
    <name evidence="2" type="ORF">SEA_BLUEEYEDBEAUTY_83</name>
</gene>
<organism evidence="2 3">
    <name type="scientific">Streptomyces phage Blueeyedbeauty</name>
    <dbReference type="NCBI Taxonomy" id="2250336"/>
    <lineage>
        <taxon>Viruses</taxon>
        <taxon>Duplodnaviria</taxon>
        <taxon>Heunggongvirae</taxon>
        <taxon>Uroviricota</taxon>
        <taxon>Caudoviricetes</taxon>
        <taxon>Stanwilliamsviridae</taxon>
        <taxon>Loccivirinae</taxon>
        <taxon>Annadreamyvirus</taxon>
        <taxon>Annadreamyvirus blueeyedbeauty</taxon>
    </lineage>
</organism>
<dbReference type="RefSeq" id="YP_009839278.1">
    <property type="nucleotide sequence ID" value="NC_048720.1"/>
</dbReference>
<evidence type="ECO:0000259" key="1">
    <source>
        <dbReference type="SMART" id="SM00834"/>
    </source>
</evidence>
<evidence type="ECO:0000313" key="3">
    <source>
        <dbReference type="Proteomes" id="UP000258408"/>
    </source>
</evidence>
<protein>
    <recommendedName>
        <fullName evidence="1">Putative regulatory protein FmdB zinc ribbon domain-containing protein</fullName>
    </recommendedName>
</protein>
<dbReference type="GeneID" id="55599873"/>
<dbReference type="EMBL" id="MH536814">
    <property type="protein sequence ID" value="AXH49226.1"/>
    <property type="molecule type" value="Genomic_DNA"/>
</dbReference>
<dbReference type="Proteomes" id="UP000258408">
    <property type="component" value="Segment"/>
</dbReference>
<dbReference type="KEGG" id="vg:55599873"/>
<feature type="domain" description="Putative regulatory protein FmdB zinc ribbon" evidence="1">
    <location>
        <begin position="1"/>
        <end position="41"/>
    </location>
</feature>
<dbReference type="SMART" id="SM00834">
    <property type="entry name" value="CxxC_CXXC_SSSS"/>
    <property type="match status" value="1"/>
</dbReference>
<name>A0A345L1S4_9CAUD</name>
<sequence length="58" mass="6546">MPIYTYWCQCCDNDQEKLIPIAQRDEQKCDECGNRLIRAIDRPGAVWAPTSTGGGMKV</sequence>
<dbReference type="Pfam" id="PF09723">
    <property type="entry name" value="Zn_ribbon_8"/>
    <property type="match status" value="1"/>
</dbReference>
<dbReference type="InterPro" id="IPR013429">
    <property type="entry name" value="Regulatory_FmdB_Zinc_ribbon"/>
</dbReference>
<reference evidence="2 3" key="1">
    <citation type="submission" date="2018-06" db="EMBL/GenBank/DDBJ databases">
        <authorList>
            <person name="Luttrell C.E."/>
            <person name="Myers K.N."/>
            <person name="Simpson A.N."/>
            <person name="Sulollari A."/>
            <person name="Suri N."/>
            <person name="Nayek S."/>
            <person name="Bhuiyan S."/>
            <person name="Smith B.R."/>
            <person name="Hughes L.E."/>
            <person name="Garlena R.A."/>
            <person name="Russell D.A."/>
            <person name="Pope W.H."/>
            <person name="Jacobs-Sera D."/>
            <person name="Hatfull G.F."/>
        </authorList>
    </citation>
    <scope>NUCLEOTIDE SEQUENCE [LARGE SCALE GENOMIC DNA]</scope>
</reference>
<keyword evidence="3" id="KW-1185">Reference proteome</keyword>
<proteinExistence type="predicted"/>
<evidence type="ECO:0000313" key="2">
    <source>
        <dbReference type="EMBL" id="AXH49226.1"/>
    </source>
</evidence>